<dbReference type="InterPro" id="IPR024229">
    <property type="entry name" value="DUF3781"/>
</dbReference>
<dbReference type="GeneID" id="57133449"/>
<dbReference type="AlphaFoldDB" id="A0AAE8J5K7"/>
<dbReference type="EMBL" id="OKRC01000005">
    <property type="protein sequence ID" value="SPE21196.1"/>
    <property type="molecule type" value="Genomic_DNA"/>
</dbReference>
<evidence type="ECO:0000313" key="2">
    <source>
        <dbReference type="Proteomes" id="UP000239650"/>
    </source>
</evidence>
<dbReference type="Pfam" id="PF12636">
    <property type="entry name" value="DUF3781"/>
    <property type="match status" value="1"/>
</dbReference>
<dbReference type="RefSeq" id="WP_025015916.1">
    <property type="nucleotide sequence ID" value="NZ_CAKMCP010000001.1"/>
</dbReference>
<protein>
    <recommendedName>
        <fullName evidence="3">DUF3781 domain-containing protein</fullName>
    </recommendedName>
</protein>
<reference evidence="1 2" key="1">
    <citation type="submission" date="2018-02" db="EMBL/GenBank/DDBJ databases">
        <authorList>
            <person name="Rodrigo-Torres L."/>
            <person name="Arahal R. D."/>
            <person name="Lucena T."/>
        </authorList>
    </citation>
    <scope>NUCLEOTIDE SEQUENCE [LARGE SCALE GENOMIC DNA]</scope>
    <source>
        <strain evidence="1 2">CECT 9267</strain>
    </source>
</reference>
<name>A0AAE8J5K7_LATSK</name>
<accession>A0AAE8J5K7</accession>
<dbReference type="Proteomes" id="UP000239650">
    <property type="component" value="Unassembled WGS sequence"/>
</dbReference>
<evidence type="ECO:0000313" key="1">
    <source>
        <dbReference type="EMBL" id="SPE21196.1"/>
    </source>
</evidence>
<proteinExistence type="predicted"/>
<comment type="caution">
    <text evidence="1">The sequence shown here is derived from an EMBL/GenBank/DDBJ whole genome shotgun (WGS) entry which is preliminary data.</text>
</comment>
<gene>
    <name evidence="1" type="ORF">LAS9267_01188</name>
</gene>
<organism evidence="1 2">
    <name type="scientific">Latilactobacillus sakei</name>
    <name type="common">Lactobacillus sakei</name>
    <dbReference type="NCBI Taxonomy" id="1599"/>
    <lineage>
        <taxon>Bacteria</taxon>
        <taxon>Bacillati</taxon>
        <taxon>Bacillota</taxon>
        <taxon>Bacilli</taxon>
        <taxon>Lactobacillales</taxon>
        <taxon>Lactobacillaceae</taxon>
        <taxon>Latilactobacillus</taxon>
    </lineage>
</organism>
<evidence type="ECO:0008006" key="3">
    <source>
        <dbReference type="Google" id="ProtNLM"/>
    </source>
</evidence>
<sequence>MCEQKVILKHICYTPLVYERINKKLAARLTHQQIEALLIKTIETASQIERRGKNFYVVNSEQQIQVTVNANNYRVITVDRLK</sequence>